<dbReference type="Gene3D" id="1.10.10.10">
    <property type="entry name" value="Winged helix-like DNA-binding domain superfamily/Winged helix DNA-binding domain"/>
    <property type="match status" value="1"/>
</dbReference>
<dbReference type="Pfam" id="PF00891">
    <property type="entry name" value="Methyltransf_2"/>
    <property type="match status" value="1"/>
</dbReference>
<dbReference type="GO" id="GO:0008757">
    <property type="term" value="F:S-adenosylmethionine-dependent methyltransferase activity"/>
    <property type="evidence" value="ECO:0000318"/>
    <property type="project" value="GO_Central"/>
</dbReference>
<dbReference type="FunFam" id="1.10.10.10:FF:000292">
    <property type="entry name" value="O-methyltransferase ZRP4"/>
    <property type="match status" value="1"/>
</dbReference>
<comment type="subunit">
    <text evidence="1">Homodimer.</text>
</comment>
<keyword evidence="3 10" id="KW-0808">Transferase</keyword>
<evidence type="ECO:0000313" key="13">
    <source>
        <dbReference type="Proteomes" id="UP000007305"/>
    </source>
</evidence>
<name>B4FLE0_MAIZE</name>
<gene>
    <name evidence="11" type="ORF">ZEAMMB73_Zm00001d049020</name>
</gene>
<dbReference type="HOGENOM" id="CLU_005533_7_0_1"/>
<dbReference type="InterPro" id="IPR001077">
    <property type="entry name" value="COMT_C"/>
</dbReference>
<accession>B4FLE0</accession>
<organism evidence="9">
    <name type="scientific">Zea mays</name>
    <name type="common">Maize</name>
    <dbReference type="NCBI Taxonomy" id="4577"/>
    <lineage>
        <taxon>Eukaryota</taxon>
        <taxon>Viridiplantae</taxon>
        <taxon>Streptophyta</taxon>
        <taxon>Embryophyta</taxon>
        <taxon>Tracheophyta</taxon>
        <taxon>Spermatophyta</taxon>
        <taxon>Magnoliopsida</taxon>
        <taxon>Liliopsida</taxon>
        <taxon>Poales</taxon>
        <taxon>Poaceae</taxon>
        <taxon>PACMAD clade</taxon>
        <taxon>Panicoideae</taxon>
        <taxon>Andropogonodae</taxon>
        <taxon>Andropogoneae</taxon>
        <taxon>Tripsacinae</taxon>
        <taxon>Zea</taxon>
    </lineage>
</organism>
<reference evidence="9" key="2">
    <citation type="journal article" date="2009" name="PLoS Genet.">
        <title>Sequencing, mapping, and analysis of 27,455 maize full-length cDNAs.</title>
        <authorList>
            <person name="Soderlund C."/>
            <person name="Descour A."/>
            <person name="Kudrna D."/>
            <person name="Bomhoff M."/>
            <person name="Boyd L."/>
            <person name="Currie J."/>
            <person name="Angelova A."/>
            <person name="Collura K."/>
            <person name="Wissotski M."/>
            <person name="Ashley E."/>
            <person name="Morrow D."/>
            <person name="Fernandes J."/>
            <person name="Walbot V."/>
            <person name="Yu Y."/>
        </authorList>
    </citation>
    <scope>NUCLEOTIDE SEQUENCE</scope>
    <source>
        <strain evidence="9">B73</strain>
    </source>
</reference>
<feature type="active site" description="Proton acceptor" evidence="6">
    <location>
        <position position="269"/>
    </location>
</feature>
<evidence type="ECO:0000256" key="6">
    <source>
        <dbReference type="PIRSR" id="PIRSR005739-1"/>
    </source>
</evidence>
<keyword evidence="14" id="KW-1267">Proteomics identification</keyword>
<keyword evidence="2 10" id="KW-0489">Methyltransferase</keyword>
<evidence type="ECO:0000313" key="9">
    <source>
        <dbReference type="EMBL" id="ACF82933.1"/>
    </source>
</evidence>
<dbReference type="AlphaFoldDB" id="B4FLE0"/>
<dbReference type="EMBL" id="CM000780">
    <property type="protein sequence ID" value="AQK49379.1"/>
    <property type="molecule type" value="Genomic_DNA"/>
</dbReference>
<dbReference type="STRING" id="4577.B4FLE0"/>
<dbReference type="EnsemblPlants" id="Zm00001eb168290_T001">
    <property type="protein sequence ID" value="Zm00001eb168290_P001"/>
    <property type="gene ID" value="Zm00001eb168290"/>
</dbReference>
<dbReference type="OMA" id="MFHAWMD"/>
<dbReference type="SMR" id="B4FLE0"/>
<dbReference type="FunFam" id="3.40.50.150:FF:000057">
    <property type="entry name" value="O-methyltransferase ZRP4"/>
    <property type="match status" value="1"/>
</dbReference>
<dbReference type="GO" id="GO:0046983">
    <property type="term" value="F:protein dimerization activity"/>
    <property type="evidence" value="ECO:0007669"/>
    <property type="project" value="InterPro"/>
</dbReference>
<dbReference type="InterPro" id="IPR012967">
    <property type="entry name" value="COMT_dimerisation"/>
</dbReference>
<reference evidence="12" key="5">
    <citation type="submission" date="2019-07" db="EMBL/GenBank/DDBJ databases">
        <authorList>
            <person name="Seetharam A."/>
            <person name="Woodhouse M."/>
            <person name="Cannon E."/>
        </authorList>
    </citation>
    <scope>NUCLEOTIDE SEQUENCE [LARGE SCALE GENOMIC DNA]</scope>
    <source>
        <strain evidence="12">cv. B73</strain>
    </source>
</reference>
<dbReference type="GO" id="GO:0032259">
    <property type="term" value="P:methylation"/>
    <property type="evidence" value="ECO:0000318"/>
    <property type="project" value="GO_Central"/>
</dbReference>
<dbReference type="Pfam" id="PF08100">
    <property type="entry name" value="Dimerisation"/>
    <property type="match status" value="1"/>
</dbReference>
<feature type="domain" description="O-methyltransferase dimerisation" evidence="8">
    <location>
        <begin position="21"/>
        <end position="112"/>
    </location>
</feature>
<dbReference type="SUPFAM" id="SSF53335">
    <property type="entry name" value="S-adenosyl-L-methionine-dependent methyltransferases"/>
    <property type="match status" value="1"/>
</dbReference>
<dbReference type="InterPro" id="IPR036390">
    <property type="entry name" value="WH_DNA-bd_sf"/>
</dbReference>
<comment type="similarity">
    <text evidence="5">Belongs to the class I-like SAM-binding methyltransferase superfamily. Cation-independent O-methyltransferase family.</text>
</comment>
<evidence type="ECO:0000256" key="2">
    <source>
        <dbReference type="ARBA" id="ARBA00022603"/>
    </source>
</evidence>
<dbReference type="GO" id="GO:0017096">
    <property type="term" value="F:acetylserotonin O-methyltransferase activity"/>
    <property type="evidence" value="ECO:0007669"/>
    <property type="project" value="UniProtKB-ARBA"/>
</dbReference>
<feature type="domain" description="O-methyltransferase C-terminal" evidence="7">
    <location>
        <begin position="136"/>
        <end position="346"/>
    </location>
</feature>
<dbReference type="SUPFAM" id="SSF46785">
    <property type="entry name" value="Winged helix' DNA-binding domain"/>
    <property type="match status" value="1"/>
</dbReference>
<evidence type="ECO:0000256" key="5">
    <source>
        <dbReference type="ARBA" id="ARBA00038277"/>
    </source>
</evidence>
<keyword evidence="4" id="KW-0949">S-adenosyl-L-methionine</keyword>
<dbReference type="PROSITE" id="PS51683">
    <property type="entry name" value="SAM_OMT_II"/>
    <property type="match status" value="1"/>
</dbReference>
<dbReference type="Gene3D" id="3.40.50.150">
    <property type="entry name" value="Vaccinia Virus protein VP39"/>
    <property type="match status" value="1"/>
</dbReference>
<reference evidence="12" key="6">
    <citation type="submission" date="2021-05" db="UniProtKB">
        <authorList>
            <consortium name="EnsemblPlants"/>
        </authorList>
    </citation>
    <scope>IDENTIFICATION</scope>
    <source>
        <strain evidence="12">cv. B73</strain>
    </source>
</reference>
<evidence type="ECO:0000259" key="7">
    <source>
        <dbReference type="Pfam" id="PF00891"/>
    </source>
</evidence>
<protein>
    <submittedName>
        <fullName evidence="10">O-methyltransferase ZRP4</fullName>
    </submittedName>
</protein>
<sequence>MELSPNNSTDQSLLDAQLELWHTTFAFMKSMALKSAIHLRIADAIHLHGGAASLSQILSKVHLHPSRVSSLRRLMRVLTTTNVFGTQQPAGGSDDDSEPVYTLTPVSRLLIASQSSQLAQTPLAAMVLDPTIVSPFFELAAWFQHELPDPCIFKHTHGRGIWELTKDDATFDALVNDGLASDSQLIVDVAIKQSAEVFQGISSLVDVGGGIGAAAQAISKAFPHVKCSVLDLAHVVAKAPTHTDVQFIAGDMFESIPPADAVLLKSVLHDWDHDDCVKILKNCKKAIPPREAGGKVIIINMVVGAGPSDMKHKEMQAIFDVYIMFINGMERDEQEWSKIFSEAGYSDYRIIPVLGVRSIIEVYP</sequence>
<evidence type="ECO:0000259" key="8">
    <source>
        <dbReference type="Pfam" id="PF08100"/>
    </source>
</evidence>
<dbReference type="PANTHER" id="PTHR11746">
    <property type="entry name" value="O-METHYLTRANSFERASE"/>
    <property type="match status" value="1"/>
</dbReference>
<reference evidence="13" key="3">
    <citation type="journal article" date="2009" name="Science">
        <title>The B73 maize genome: complexity, diversity, and dynamics.</title>
        <authorList>
            <person name="Schnable P.S."/>
            <person name="Ware D."/>
            <person name="Fulton R.S."/>
            <person name="Stein J.C."/>
            <person name="Wei F."/>
            <person name="Pasternak S."/>
            <person name="Liang C."/>
            <person name="Zhang J."/>
            <person name="Fulton L."/>
            <person name="Graves T.A."/>
            <person name="Minx P."/>
            <person name="Reily A.D."/>
            <person name="Courtney L."/>
            <person name="Kruchowski S.S."/>
            <person name="Tomlinson C."/>
            <person name="Strong C."/>
            <person name="Delehaunty K."/>
            <person name="Fronick C."/>
            <person name="Courtney B."/>
            <person name="Rock S.M."/>
            <person name="Belter E."/>
            <person name="Du F."/>
            <person name="Kim K."/>
            <person name="Abbott R.M."/>
            <person name="Cotton M."/>
            <person name="Levy A."/>
            <person name="Marchetto P."/>
            <person name="Ochoa K."/>
            <person name="Jackson S.M."/>
            <person name="Gillam B."/>
            <person name="Chen W."/>
            <person name="Yan L."/>
            <person name="Higginbotham J."/>
            <person name="Cardenas M."/>
            <person name="Waligorski J."/>
            <person name="Applebaum E."/>
            <person name="Phelps L."/>
            <person name="Falcone J."/>
            <person name="Kanchi K."/>
            <person name="Thane T."/>
            <person name="Scimone A."/>
            <person name="Thane N."/>
            <person name="Henke J."/>
            <person name="Wang T."/>
            <person name="Ruppert J."/>
            <person name="Shah N."/>
            <person name="Rotter K."/>
            <person name="Hodges J."/>
            <person name="Ingenthron E."/>
            <person name="Cordes M."/>
            <person name="Kohlberg S."/>
            <person name="Sgro J."/>
            <person name="Delgado B."/>
            <person name="Mead K."/>
            <person name="Chinwalla A."/>
            <person name="Leonard S."/>
            <person name="Crouse K."/>
            <person name="Collura K."/>
            <person name="Kudrna D."/>
            <person name="Currie J."/>
            <person name="He R."/>
            <person name="Angelova A."/>
            <person name="Rajasekar S."/>
            <person name="Mueller T."/>
            <person name="Lomeli R."/>
            <person name="Scara G."/>
            <person name="Ko A."/>
            <person name="Delaney K."/>
            <person name="Wissotski M."/>
            <person name="Lopez G."/>
            <person name="Campos D."/>
            <person name="Braidotti M."/>
            <person name="Ashley E."/>
            <person name="Golser W."/>
            <person name="Kim H."/>
            <person name="Lee S."/>
            <person name="Lin J."/>
            <person name="Dujmic Z."/>
            <person name="Kim W."/>
            <person name="Talag J."/>
            <person name="Zuccolo A."/>
            <person name="Fan C."/>
            <person name="Sebastian A."/>
            <person name="Kramer M."/>
            <person name="Spiegel L."/>
            <person name="Nascimento L."/>
            <person name="Zutavern T."/>
            <person name="Miller B."/>
            <person name="Ambroise C."/>
            <person name="Muller S."/>
            <person name="Spooner W."/>
            <person name="Narechania A."/>
            <person name="Ren L."/>
            <person name="Wei S."/>
            <person name="Kumari S."/>
            <person name="Faga B."/>
            <person name="Levy M.J."/>
            <person name="McMahan L."/>
            <person name="Van Buren P."/>
            <person name="Vaughn M.W."/>
            <person name="Ying K."/>
            <person name="Yeh C.-T."/>
            <person name="Emrich S.J."/>
            <person name="Jia Y."/>
            <person name="Kalyanaraman A."/>
            <person name="Hsia A.-P."/>
            <person name="Barbazuk W.B."/>
            <person name="Baucom R.S."/>
            <person name="Brutnell T.P."/>
            <person name="Carpita N.C."/>
            <person name="Chaparro C."/>
            <person name="Chia J.-M."/>
            <person name="Deragon J.-M."/>
            <person name="Estill J.C."/>
            <person name="Fu Y."/>
            <person name="Jeddeloh J.A."/>
            <person name="Han Y."/>
            <person name="Lee H."/>
            <person name="Li P."/>
            <person name="Lisch D.R."/>
            <person name="Liu S."/>
            <person name="Liu Z."/>
            <person name="Nagel D.H."/>
            <person name="McCann M.C."/>
            <person name="SanMiguel P."/>
            <person name="Myers A.M."/>
            <person name="Nettleton D."/>
            <person name="Nguyen J."/>
            <person name="Penning B.W."/>
            <person name="Ponnala L."/>
            <person name="Schneider K.L."/>
            <person name="Schwartz D.C."/>
            <person name="Sharma A."/>
            <person name="Soderlund C."/>
            <person name="Springer N.M."/>
            <person name="Sun Q."/>
            <person name="Wang H."/>
            <person name="Waterman M."/>
            <person name="Westerman R."/>
            <person name="Wolfgruber T.K."/>
            <person name="Yang L."/>
            <person name="Yu Y."/>
            <person name="Zhang L."/>
            <person name="Zhou S."/>
            <person name="Zhu Q."/>
            <person name="Bennetzen J.L."/>
            <person name="Dawe R.K."/>
            <person name="Jiang J."/>
            <person name="Jiang N."/>
            <person name="Presting G.G."/>
            <person name="Wessler S.R."/>
            <person name="Aluru S."/>
            <person name="Martienssen R.A."/>
            <person name="Clifton S.W."/>
            <person name="McCombie W.R."/>
            <person name="Wing R.A."/>
            <person name="Wilson R.K."/>
        </authorList>
    </citation>
    <scope>NUCLEOTIDE SEQUENCE [LARGE SCALE GENOMIC DNA]</scope>
    <source>
        <strain evidence="13">cv. B73</strain>
    </source>
</reference>
<dbReference type="InterPro" id="IPR036388">
    <property type="entry name" value="WH-like_DNA-bd_sf"/>
</dbReference>
<dbReference type="PIRSF" id="PIRSF005739">
    <property type="entry name" value="O-mtase"/>
    <property type="match status" value="1"/>
</dbReference>
<evidence type="ECO:0000256" key="3">
    <source>
        <dbReference type="ARBA" id="ARBA00022679"/>
    </source>
</evidence>
<evidence type="ECO:0007829" key="14">
    <source>
        <dbReference type="PeptideAtlas" id="B4FLE0"/>
    </source>
</evidence>
<keyword evidence="13" id="KW-1185">Reference proteome</keyword>
<dbReference type="GO" id="GO:0030187">
    <property type="term" value="P:melatonin biosynthetic process"/>
    <property type="evidence" value="ECO:0007669"/>
    <property type="project" value="UniProtKB-ARBA"/>
</dbReference>
<evidence type="ECO:0000313" key="10">
    <source>
        <dbReference type="EMBL" id="ACG48371.1"/>
    </source>
</evidence>
<dbReference type="Gramene" id="Zm00001eb168290_T001">
    <property type="protein sequence ID" value="Zm00001eb168290_P001"/>
    <property type="gene ID" value="Zm00001eb168290"/>
</dbReference>
<dbReference type="IntAct" id="B4FLE0">
    <property type="interactions" value="2"/>
</dbReference>
<dbReference type="GO" id="GO:0008171">
    <property type="term" value="F:O-methyltransferase activity"/>
    <property type="evidence" value="ECO:0000318"/>
    <property type="project" value="GO_Central"/>
</dbReference>
<dbReference type="InterPro" id="IPR029063">
    <property type="entry name" value="SAM-dependent_MTases_sf"/>
</dbReference>
<dbReference type="ExpressionAtlas" id="B4FLE0">
    <property type="expression patterns" value="baseline and differential"/>
</dbReference>
<evidence type="ECO:0000256" key="1">
    <source>
        <dbReference type="ARBA" id="ARBA00011738"/>
    </source>
</evidence>
<evidence type="ECO:0000313" key="12">
    <source>
        <dbReference type="EnsemblPlants" id="Zm00001eb168290_P001"/>
    </source>
</evidence>
<dbReference type="Proteomes" id="UP000007305">
    <property type="component" value="Chromosome 4"/>
</dbReference>
<dbReference type="InterPro" id="IPR016461">
    <property type="entry name" value="COMT-like"/>
</dbReference>
<evidence type="ECO:0000313" key="11">
    <source>
        <dbReference type="EMBL" id="AQK49379.1"/>
    </source>
</evidence>
<reference evidence="11" key="4">
    <citation type="submission" date="2015-12" db="EMBL/GenBank/DDBJ databases">
        <title>Update maize B73 reference genome by single molecule sequencing technologies.</title>
        <authorList>
            <consortium name="Maize Genome Sequencing Project"/>
            <person name="Ware D."/>
        </authorList>
    </citation>
    <scope>NUCLEOTIDE SEQUENCE</scope>
    <source>
        <tissue evidence="11">Seedling</tissue>
    </source>
</reference>
<dbReference type="EMBL" id="EU976253">
    <property type="protein sequence ID" value="ACG48371.1"/>
    <property type="molecule type" value="mRNA"/>
</dbReference>
<dbReference type="EMBL" id="BT037928">
    <property type="protein sequence ID" value="ACF82933.1"/>
    <property type="molecule type" value="mRNA"/>
</dbReference>
<reference evidence="10" key="1">
    <citation type="journal article" date="2009" name="Plant Mol. Biol.">
        <title>Insights into corn genes derived from large-scale cDNA sequencing.</title>
        <authorList>
            <person name="Alexandrov N.N."/>
            <person name="Brover V.V."/>
            <person name="Freidin S."/>
            <person name="Troukhan M.E."/>
            <person name="Tatarinova T.V."/>
            <person name="Zhang H."/>
            <person name="Swaller T.J."/>
            <person name="Lu Y.P."/>
            <person name="Bouck J."/>
            <person name="Flavell R.B."/>
            <person name="Feldmann K.A."/>
        </authorList>
    </citation>
    <scope>NUCLEOTIDE SEQUENCE</scope>
</reference>
<evidence type="ECO:0000256" key="4">
    <source>
        <dbReference type="ARBA" id="ARBA00022691"/>
    </source>
</evidence>
<proteinExistence type="evidence at protein level"/>